<feature type="compositionally biased region" description="Gly residues" evidence="1">
    <location>
        <begin position="84"/>
        <end position="99"/>
    </location>
</feature>
<keyword evidence="2" id="KW-1133">Transmembrane helix</keyword>
<feature type="region of interest" description="Disordered" evidence="1">
    <location>
        <begin position="293"/>
        <end position="355"/>
    </location>
</feature>
<proteinExistence type="predicted"/>
<evidence type="ECO:0000313" key="3">
    <source>
        <dbReference type="EMBL" id="CAD9121673.1"/>
    </source>
</evidence>
<name>A0A7S1M4Z0_NEODS</name>
<feature type="transmembrane region" description="Helical" evidence="2">
    <location>
        <begin position="110"/>
        <end position="129"/>
    </location>
</feature>
<accession>A0A7S1M4Z0</accession>
<feature type="region of interest" description="Disordered" evidence="1">
    <location>
        <begin position="72"/>
        <end position="100"/>
    </location>
</feature>
<feature type="compositionally biased region" description="Low complexity" evidence="1">
    <location>
        <begin position="72"/>
        <end position="83"/>
    </location>
</feature>
<organism evidence="3">
    <name type="scientific">Neobodo designis</name>
    <name type="common">Flagellated protozoan</name>
    <name type="synonym">Bodo designis</name>
    <dbReference type="NCBI Taxonomy" id="312471"/>
    <lineage>
        <taxon>Eukaryota</taxon>
        <taxon>Discoba</taxon>
        <taxon>Euglenozoa</taxon>
        <taxon>Kinetoplastea</taxon>
        <taxon>Metakinetoplastina</taxon>
        <taxon>Neobodonida</taxon>
        <taxon>Neobodo</taxon>
    </lineage>
</organism>
<sequence>MLRRGRCPTIVVTRAAMPALCARRGVSAEEQAEIEREAKLRQEFMKKKMQQAQNGSFFQRVQAQAELAQAQMNAMKQQQAQQQGGAGGAPGGNPWGAGGPPQMRAFSLGAMMWTAFLWSMALYLILAVWQMRKPQAATMAWQGAPQWAIAPESTAAFFAVRTLLSSSRQRELQSEYEEFSKMNPTISFYTWLTMYKPNVLAGNNVSQAEFLAALSNVARATGDGAWTKVFTRISRWGDEKSHVDAVMDKLRSEYSQYIAAPVPAGMGHTPGYGMNMPSGHQAYGYGSNTSPSYNYGSYQQPQQQQQWGQQQQQWNQQPQWSQSQQQQQQPTEQDGGDSANRSDSGNGGSSNSPTA</sequence>
<dbReference type="AlphaFoldDB" id="A0A7S1M4Z0"/>
<keyword evidence="2" id="KW-0472">Membrane</keyword>
<protein>
    <submittedName>
        <fullName evidence="3">Uncharacterized protein</fullName>
    </submittedName>
</protein>
<reference evidence="3" key="1">
    <citation type="submission" date="2021-01" db="EMBL/GenBank/DDBJ databases">
        <authorList>
            <person name="Corre E."/>
            <person name="Pelletier E."/>
            <person name="Niang G."/>
            <person name="Scheremetjew M."/>
            <person name="Finn R."/>
            <person name="Kale V."/>
            <person name="Holt S."/>
            <person name="Cochrane G."/>
            <person name="Meng A."/>
            <person name="Brown T."/>
            <person name="Cohen L."/>
        </authorList>
    </citation>
    <scope>NUCLEOTIDE SEQUENCE</scope>
    <source>
        <strain evidence="3">CCAP 1951/1</strain>
    </source>
</reference>
<feature type="compositionally biased region" description="Low complexity" evidence="1">
    <location>
        <begin position="293"/>
        <end position="329"/>
    </location>
</feature>
<keyword evidence="2" id="KW-0812">Transmembrane</keyword>
<gene>
    <name evidence="3" type="ORF">NDES1114_LOCUS17698</name>
</gene>
<evidence type="ECO:0000256" key="1">
    <source>
        <dbReference type="SAM" id="MobiDB-lite"/>
    </source>
</evidence>
<evidence type="ECO:0000256" key="2">
    <source>
        <dbReference type="SAM" id="Phobius"/>
    </source>
</evidence>
<feature type="compositionally biased region" description="Low complexity" evidence="1">
    <location>
        <begin position="336"/>
        <end position="355"/>
    </location>
</feature>
<dbReference type="EMBL" id="HBGF01026730">
    <property type="protein sequence ID" value="CAD9121673.1"/>
    <property type="molecule type" value="Transcribed_RNA"/>
</dbReference>